<accession>J4UC43</accession>
<dbReference type="PROSITE" id="PS50405">
    <property type="entry name" value="GST_CTER"/>
    <property type="match status" value="1"/>
</dbReference>
<dbReference type="Gene3D" id="1.20.1050.10">
    <property type="match status" value="1"/>
</dbReference>
<proteinExistence type="predicted"/>
<evidence type="ECO:0000259" key="4">
    <source>
        <dbReference type="PROSITE" id="PS50405"/>
    </source>
</evidence>
<evidence type="ECO:0000256" key="3">
    <source>
        <dbReference type="ARBA" id="ARBA00047960"/>
    </source>
</evidence>
<dbReference type="GO" id="GO:0043295">
    <property type="term" value="F:glutathione binding"/>
    <property type="evidence" value="ECO:0007669"/>
    <property type="project" value="TreeGrafter"/>
</dbReference>
<dbReference type="AlphaFoldDB" id="J4UC43"/>
<feature type="domain" description="GST C-terminal" evidence="4">
    <location>
        <begin position="87"/>
        <end position="204"/>
    </location>
</feature>
<dbReference type="GO" id="GO:0006749">
    <property type="term" value="P:glutathione metabolic process"/>
    <property type="evidence" value="ECO:0007669"/>
    <property type="project" value="TreeGrafter"/>
</dbReference>
<dbReference type="OrthoDB" id="249703at2759"/>
<dbReference type="PANTHER" id="PTHR43900">
    <property type="entry name" value="GLUTATHIONE S-TRANSFERASE RHO"/>
    <property type="match status" value="1"/>
</dbReference>
<dbReference type="InterPro" id="IPR036282">
    <property type="entry name" value="Glutathione-S-Trfase_C_sf"/>
</dbReference>
<comment type="caution">
    <text evidence="5">The sequence shown here is derived from an EMBL/GenBank/DDBJ whole genome shotgun (WGS) entry which is preliminary data.</text>
</comment>
<dbReference type="EMBL" id="ALBS01000203">
    <property type="protein sequence ID" value="EJT48500.1"/>
    <property type="molecule type" value="Genomic_DNA"/>
</dbReference>
<dbReference type="GO" id="GO:0004364">
    <property type="term" value="F:glutathione transferase activity"/>
    <property type="evidence" value="ECO:0007669"/>
    <property type="project" value="UniProtKB-EC"/>
</dbReference>
<dbReference type="EC" id="2.5.1.18" evidence="1"/>
<reference evidence="5 6" key="1">
    <citation type="journal article" date="2012" name="Eukaryot. Cell">
        <title>Draft genome sequence of CBS 2479, the standard type strain of Trichosporon asahii.</title>
        <authorList>
            <person name="Yang R.Y."/>
            <person name="Li H.T."/>
            <person name="Zhu H."/>
            <person name="Zhou G.P."/>
            <person name="Wang M."/>
            <person name="Wang L."/>
        </authorList>
    </citation>
    <scope>NUCLEOTIDE SEQUENCE [LARGE SCALE GENOMIC DNA]</scope>
    <source>
        <strain evidence="6">ATCC 90039 / CBS 2479 / JCM 2466 / KCTC 7840 / NCYC 2677 / UAMH 7654</strain>
    </source>
</reference>
<dbReference type="GeneID" id="25986035"/>
<evidence type="ECO:0000313" key="6">
    <source>
        <dbReference type="Proteomes" id="UP000002748"/>
    </source>
</evidence>
<evidence type="ECO:0000313" key="5">
    <source>
        <dbReference type="EMBL" id="EJT48500.1"/>
    </source>
</evidence>
<dbReference type="InterPro" id="IPR004046">
    <property type="entry name" value="GST_C"/>
</dbReference>
<keyword evidence="2 5" id="KW-0808">Transferase</keyword>
<dbReference type="SUPFAM" id="SSF47616">
    <property type="entry name" value="GST C-terminal domain-like"/>
    <property type="match status" value="1"/>
</dbReference>
<evidence type="ECO:0000256" key="2">
    <source>
        <dbReference type="ARBA" id="ARBA00022679"/>
    </source>
</evidence>
<dbReference type="KEGG" id="tasa:A1Q1_02521"/>
<dbReference type="VEuPathDB" id="FungiDB:A1Q1_02521"/>
<comment type="catalytic activity">
    <reaction evidence="3">
        <text>RX + glutathione = an S-substituted glutathione + a halide anion + H(+)</text>
        <dbReference type="Rhea" id="RHEA:16437"/>
        <dbReference type="ChEBI" id="CHEBI:15378"/>
        <dbReference type="ChEBI" id="CHEBI:16042"/>
        <dbReference type="ChEBI" id="CHEBI:17792"/>
        <dbReference type="ChEBI" id="CHEBI:57925"/>
        <dbReference type="ChEBI" id="CHEBI:90779"/>
        <dbReference type="EC" id="2.5.1.18"/>
    </reaction>
</comment>
<dbReference type="HOGENOM" id="CLU_1267686_0_0_1"/>
<gene>
    <name evidence="5" type="ORF">A1Q1_02521</name>
</gene>
<dbReference type="PANTHER" id="PTHR43900:SF3">
    <property type="entry name" value="GLUTATHIONE S-TRANSFERASE RHO"/>
    <property type="match status" value="1"/>
</dbReference>
<dbReference type="Pfam" id="PF00043">
    <property type="entry name" value="GST_C"/>
    <property type="match status" value="1"/>
</dbReference>
<dbReference type="InterPro" id="IPR010987">
    <property type="entry name" value="Glutathione-S-Trfase_C-like"/>
</dbReference>
<protein>
    <recommendedName>
        <fullName evidence="1">glutathione transferase</fullName>
        <ecNumber evidence="1">2.5.1.18</ecNumber>
    </recommendedName>
</protein>
<sequence>MSAVPAESDYEGPPYILYGHPYWLRVLAIMQLGGVTQDQVAFVPTITGNLWEDLKPGEPSDMEPFNDKRPQLVDTERLLSMFKGRAICRSFMRFEQACAVEVSDFDPVASELIDEVVAKDAGFDYDDARYKELKGEFEDVLESYERMLSKTKYLAGDKMTAADVYHLPCIRALNKHSDAIPTLKNHKNVKRWWDELAGLDVQFF</sequence>
<evidence type="ECO:0000256" key="1">
    <source>
        <dbReference type="ARBA" id="ARBA00012452"/>
    </source>
</evidence>
<organism evidence="5 6">
    <name type="scientific">Trichosporon asahii var. asahii (strain ATCC 90039 / CBS 2479 / JCM 2466 / KCTC 7840 / NBRC 103889/ NCYC 2677 / UAMH 7654)</name>
    <name type="common">Yeast</name>
    <dbReference type="NCBI Taxonomy" id="1186058"/>
    <lineage>
        <taxon>Eukaryota</taxon>
        <taxon>Fungi</taxon>
        <taxon>Dikarya</taxon>
        <taxon>Basidiomycota</taxon>
        <taxon>Agaricomycotina</taxon>
        <taxon>Tremellomycetes</taxon>
        <taxon>Trichosporonales</taxon>
        <taxon>Trichosporonaceae</taxon>
        <taxon>Trichosporon</taxon>
    </lineage>
</organism>
<dbReference type="GO" id="GO:0005737">
    <property type="term" value="C:cytoplasm"/>
    <property type="evidence" value="ECO:0007669"/>
    <property type="project" value="TreeGrafter"/>
</dbReference>
<dbReference type="RefSeq" id="XP_014179258.1">
    <property type="nucleotide sequence ID" value="XM_014323783.1"/>
</dbReference>
<name>J4UC43_TRIAS</name>
<dbReference type="Proteomes" id="UP000002748">
    <property type="component" value="Unassembled WGS sequence"/>
</dbReference>